<protein>
    <recommendedName>
        <fullName evidence="6">C-X-C motif chemokine</fullName>
    </recommendedName>
</protein>
<sequence length="123" mass="14356">MKKSGVPLFLCIIFLILIGVQGTIVIRDRRCSCIETYQKTIRLRFIKDLQQFAPSSLCEKTEIIATLKNGTQTCLNPDLTEVKKLMKHWEKQVSQKKEQRKGGKHQKFKTVRKFQRPHPKKTT</sequence>
<feature type="signal peptide" evidence="6">
    <location>
        <begin position="1"/>
        <end position="22"/>
    </location>
</feature>
<evidence type="ECO:0000256" key="6">
    <source>
        <dbReference type="RuleBase" id="RU361149"/>
    </source>
</evidence>
<comment type="similarity">
    <text evidence="2 6">Belongs to the intercrine alpha (chemokine CxC) family.</text>
</comment>
<dbReference type="GeneID" id="102841904"/>
<keyword evidence="4 6" id="KW-0964">Secreted</keyword>
<keyword evidence="5" id="KW-1015">Disulfide bond</keyword>
<dbReference type="SMART" id="SM00199">
    <property type="entry name" value="SCY"/>
    <property type="match status" value="1"/>
</dbReference>
<name>A0A9B0WY80_CHRAS</name>
<gene>
    <name evidence="10" type="primary">CXCL9</name>
</gene>
<dbReference type="FunFam" id="2.40.50.40:FF:000004">
    <property type="entry name" value="C-X-C motif chemokine"/>
    <property type="match status" value="1"/>
</dbReference>
<evidence type="ECO:0000256" key="4">
    <source>
        <dbReference type="ARBA" id="ARBA00022525"/>
    </source>
</evidence>
<feature type="region of interest" description="Disordered" evidence="7">
    <location>
        <begin position="91"/>
        <end position="123"/>
    </location>
</feature>
<dbReference type="GO" id="GO:0006952">
    <property type="term" value="P:defense response"/>
    <property type="evidence" value="ECO:0007669"/>
    <property type="project" value="InterPro"/>
</dbReference>
<feature type="compositionally biased region" description="Basic residues" evidence="7">
    <location>
        <begin position="102"/>
        <end position="123"/>
    </location>
</feature>
<keyword evidence="9" id="KW-1185">Reference proteome</keyword>
<dbReference type="InterPro" id="IPR033899">
    <property type="entry name" value="CXC_Chemokine_domain"/>
</dbReference>
<dbReference type="GO" id="GO:0008009">
    <property type="term" value="F:chemokine activity"/>
    <property type="evidence" value="ECO:0007669"/>
    <property type="project" value="InterPro"/>
</dbReference>
<dbReference type="InterPro" id="IPR018048">
    <property type="entry name" value="Chemokine_CXC_CS"/>
</dbReference>
<evidence type="ECO:0000256" key="5">
    <source>
        <dbReference type="ARBA" id="ARBA00023157"/>
    </source>
</evidence>
<feature type="chain" id="PRO_5039743635" description="C-X-C motif chemokine" evidence="6">
    <location>
        <begin position="23"/>
        <end position="123"/>
    </location>
</feature>
<reference evidence="10" key="1">
    <citation type="submission" date="2025-08" db="UniProtKB">
        <authorList>
            <consortium name="RefSeq"/>
        </authorList>
    </citation>
    <scope>IDENTIFICATION</scope>
    <source>
        <tissue evidence="10">Spleen</tissue>
    </source>
</reference>
<dbReference type="PANTHER" id="PTHR12015:SF210">
    <property type="entry name" value="C-X-C MOTIF CHEMOKINE 9"/>
    <property type="match status" value="1"/>
</dbReference>
<feature type="compositionally biased region" description="Basic and acidic residues" evidence="7">
    <location>
        <begin position="91"/>
        <end position="101"/>
    </location>
</feature>
<proteinExistence type="inferred from homology"/>
<dbReference type="InterPro" id="IPR036048">
    <property type="entry name" value="Interleukin_8-like_sf"/>
</dbReference>
<dbReference type="PANTHER" id="PTHR12015">
    <property type="entry name" value="SMALL INDUCIBLE CYTOKINE A"/>
    <property type="match status" value="1"/>
</dbReference>
<evidence type="ECO:0000256" key="3">
    <source>
        <dbReference type="ARBA" id="ARBA00022514"/>
    </source>
</evidence>
<dbReference type="Gene3D" id="2.40.50.40">
    <property type="match status" value="1"/>
</dbReference>
<dbReference type="CTD" id="4283"/>
<dbReference type="RefSeq" id="XP_006871637.1">
    <property type="nucleotide sequence ID" value="XM_006871575.1"/>
</dbReference>
<dbReference type="PRINTS" id="PR00437">
    <property type="entry name" value="SMALLCYTKCXC"/>
</dbReference>
<dbReference type="CDD" id="cd00273">
    <property type="entry name" value="Chemokine_CXC"/>
    <property type="match status" value="1"/>
</dbReference>
<evidence type="ECO:0000256" key="1">
    <source>
        <dbReference type="ARBA" id="ARBA00004613"/>
    </source>
</evidence>
<dbReference type="InterPro" id="IPR001089">
    <property type="entry name" value="Chemokine_CXC"/>
</dbReference>
<organism evidence="9 10">
    <name type="scientific">Chrysochloris asiatica</name>
    <name type="common">Cape golden mole</name>
    <dbReference type="NCBI Taxonomy" id="185453"/>
    <lineage>
        <taxon>Eukaryota</taxon>
        <taxon>Metazoa</taxon>
        <taxon>Chordata</taxon>
        <taxon>Craniata</taxon>
        <taxon>Vertebrata</taxon>
        <taxon>Euteleostomi</taxon>
        <taxon>Mammalia</taxon>
        <taxon>Eutheria</taxon>
        <taxon>Afrotheria</taxon>
        <taxon>Chrysochloridae</taxon>
        <taxon>Chrysochlorinae</taxon>
        <taxon>Chrysochloris</taxon>
    </lineage>
</organism>
<keyword evidence="3 6" id="KW-0202">Cytokine</keyword>
<dbReference type="InterPro" id="IPR039809">
    <property type="entry name" value="Chemokine_b/g/d"/>
</dbReference>
<feature type="domain" description="Chemokine interleukin-8-like" evidence="8">
    <location>
        <begin position="28"/>
        <end position="89"/>
    </location>
</feature>
<dbReference type="PROSITE" id="PS00471">
    <property type="entry name" value="SMALL_CYTOKINES_CXC"/>
    <property type="match status" value="1"/>
</dbReference>
<evidence type="ECO:0000313" key="9">
    <source>
        <dbReference type="Proteomes" id="UP000504623"/>
    </source>
</evidence>
<accession>A0A9B0WY80</accession>
<dbReference type="InterPro" id="IPR001811">
    <property type="entry name" value="Chemokine_IL8-like_dom"/>
</dbReference>
<evidence type="ECO:0000259" key="8">
    <source>
        <dbReference type="SMART" id="SM00199"/>
    </source>
</evidence>
<dbReference type="Proteomes" id="UP000504623">
    <property type="component" value="Unplaced"/>
</dbReference>
<keyword evidence="6" id="KW-0145">Chemotaxis</keyword>
<evidence type="ECO:0000256" key="2">
    <source>
        <dbReference type="ARBA" id="ARBA00010665"/>
    </source>
</evidence>
<dbReference type="GO" id="GO:0005615">
    <property type="term" value="C:extracellular space"/>
    <property type="evidence" value="ECO:0007669"/>
    <property type="project" value="UniProtKB-UniRule"/>
</dbReference>
<keyword evidence="6" id="KW-0732">Signal</keyword>
<dbReference type="SUPFAM" id="SSF54117">
    <property type="entry name" value="Interleukin 8-like chemokines"/>
    <property type="match status" value="1"/>
</dbReference>
<dbReference type="AlphaFoldDB" id="A0A9B0WY80"/>
<evidence type="ECO:0000313" key="10">
    <source>
        <dbReference type="RefSeq" id="XP_006871637.1"/>
    </source>
</evidence>
<dbReference type="Pfam" id="PF00048">
    <property type="entry name" value="IL8"/>
    <property type="match status" value="1"/>
</dbReference>
<dbReference type="OrthoDB" id="9948647at2759"/>
<comment type="subcellular location">
    <subcellularLocation>
        <location evidence="1 6">Secreted</location>
    </subcellularLocation>
</comment>
<evidence type="ECO:0000256" key="7">
    <source>
        <dbReference type="SAM" id="MobiDB-lite"/>
    </source>
</evidence>
<dbReference type="GO" id="GO:0006955">
    <property type="term" value="P:immune response"/>
    <property type="evidence" value="ECO:0007669"/>
    <property type="project" value="InterPro"/>
</dbReference>